<dbReference type="Pfam" id="PF02698">
    <property type="entry name" value="DUF218"/>
    <property type="match status" value="1"/>
</dbReference>
<gene>
    <name evidence="3" type="ordered locus">Clole_3554</name>
</gene>
<reference evidence="3 4" key="1">
    <citation type="journal article" date="2011" name="J. Bacteriol.">
        <title>Complete genome sequence of the cellulose-degrading bacterium Cellulosilyticum lentocellum.</title>
        <authorList>
            <consortium name="US DOE Joint Genome Institute"/>
            <person name="Miller D.A."/>
            <person name="Suen G."/>
            <person name="Bruce D."/>
            <person name="Copeland A."/>
            <person name="Cheng J.F."/>
            <person name="Detter C."/>
            <person name="Goodwin L.A."/>
            <person name="Han C.S."/>
            <person name="Hauser L.J."/>
            <person name="Land M.L."/>
            <person name="Lapidus A."/>
            <person name="Lucas S."/>
            <person name="Meincke L."/>
            <person name="Pitluck S."/>
            <person name="Tapia R."/>
            <person name="Teshima H."/>
            <person name="Woyke T."/>
            <person name="Fox B.G."/>
            <person name="Angert E.R."/>
            <person name="Currie C.R."/>
        </authorList>
    </citation>
    <scope>NUCLEOTIDE SEQUENCE [LARGE SCALE GENOMIC DNA]</scope>
    <source>
        <strain evidence="4">ATCC 49066 / DSM 5427 / NCIMB 11756 / RHM5</strain>
    </source>
</reference>
<dbReference type="PANTHER" id="PTHR30336:SF6">
    <property type="entry name" value="INTEGRAL MEMBRANE PROTEIN"/>
    <property type="match status" value="1"/>
</dbReference>
<dbReference type="Proteomes" id="UP000008467">
    <property type="component" value="Chromosome"/>
</dbReference>
<evidence type="ECO:0000313" key="4">
    <source>
        <dbReference type="Proteomes" id="UP000008467"/>
    </source>
</evidence>
<dbReference type="GO" id="GO:0005886">
    <property type="term" value="C:plasma membrane"/>
    <property type="evidence" value="ECO:0007669"/>
    <property type="project" value="TreeGrafter"/>
</dbReference>
<sequence length="233" mass="26384">MKKKTLLTYTLRTLVFIIGLGFFTFLASLLINLYMINTANTYIYSSPNDTPLLDSGVIIVLGAQVHSNGNPSGILKDRLDTAYAIYKNNSQLKILVSGDHGQKNYDEVNAMKDYLISLGIPTKQIYLDHAGFSTYETMYRAKEIFEVNKAIIVTQDYHLKRAVYLANGRGIEAYGVKADILSYPNIKYFEAREYLARVKDFCYSLFNPKPTYLGDKIPIMSTDSSLTYDKKVD</sequence>
<dbReference type="AlphaFoldDB" id="F2JT19"/>
<keyword evidence="1" id="KW-0812">Transmembrane</keyword>
<keyword evidence="1" id="KW-0472">Membrane</keyword>
<dbReference type="CDD" id="cd06259">
    <property type="entry name" value="YdcF-like"/>
    <property type="match status" value="1"/>
</dbReference>
<keyword evidence="4" id="KW-1185">Reference proteome</keyword>
<dbReference type="RefSeq" id="WP_013658514.1">
    <property type="nucleotide sequence ID" value="NC_015275.1"/>
</dbReference>
<dbReference type="EMBL" id="CP002582">
    <property type="protein sequence ID" value="ADZ85238.1"/>
    <property type="molecule type" value="Genomic_DNA"/>
</dbReference>
<dbReference type="InterPro" id="IPR051599">
    <property type="entry name" value="Cell_Envelope_Assoc"/>
</dbReference>
<evidence type="ECO:0000256" key="1">
    <source>
        <dbReference type="SAM" id="Phobius"/>
    </source>
</evidence>
<name>F2JT19_CELLD</name>
<organism evidence="3 4">
    <name type="scientific">Cellulosilyticum lentocellum (strain ATCC 49066 / DSM 5427 / NCIMB 11756 / RHM5)</name>
    <name type="common">Clostridium lentocellum</name>
    <dbReference type="NCBI Taxonomy" id="642492"/>
    <lineage>
        <taxon>Bacteria</taxon>
        <taxon>Bacillati</taxon>
        <taxon>Bacillota</taxon>
        <taxon>Clostridia</taxon>
        <taxon>Lachnospirales</taxon>
        <taxon>Cellulosilyticaceae</taxon>
        <taxon>Cellulosilyticum</taxon>
    </lineage>
</organism>
<dbReference type="InterPro" id="IPR003848">
    <property type="entry name" value="DUF218"/>
</dbReference>
<dbReference type="eggNOG" id="COG2949">
    <property type="taxonomic scope" value="Bacteria"/>
</dbReference>
<feature type="transmembrane region" description="Helical" evidence="1">
    <location>
        <begin position="12"/>
        <end position="36"/>
    </location>
</feature>
<dbReference type="InterPro" id="IPR014729">
    <property type="entry name" value="Rossmann-like_a/b/a_fold"/>
</dbReference>
<dbReference type="KEGG" id="cle:Clole_3554"/>
<keyword evidence="1" id="KW-1133">Transmembrane helix</keyword>
<evidence type="ECO:0000313" key="3">
    <source>
        <dbReference type="EMBL" id="ADZ85238.1"/>
    </source>
</evidence>
<protein>
    <recommendedName>
        <fullName evidence="2">DUF218 domain-containing protein</fullName>
    </recommendedName>
</protein>
<dbReference type="HOGENOM" id="CLU_051474_0_1_9"/>
<proteinExistence type="predicted"/>
<evidence type="ECO:0000259" key="2">
    <source>
        <dbReference type="Pfam" id="PF02698"/>
    </source>
</evidence>
<accession>F2JT19</accession>
<feature type="domain" description="DUF218" evidence="2">
    <location>
        <begin position="57"/>
        <end position="178"/>
    </location>
</feature>
<dbReference type="Gene3D" id="3.40.50.620">
    <property type="entry name" value="HUPs"/>
    <property type="match status" value="1"/>
</dbReference>
<dbReference type="PANTHER" id="PTHR30336">
    <property type="entry name" value="INNER MEMBRANE PROTEIN, PROBABLE PERMEASE"/>
    <property type="match status" value="1"/>
</dbReference>